<name>A0ABY4F3F6_9BACT</name>
<dbReference type="InterPro" id="IPR037883">
    <property type="entry name" value="Knr4/Smi1-like_sf"/>
</dbReference>
<sequence length="425" mass="47639">MRKQSILHEVQAGKAENYYRLVTDAALYYAVAGFLPHATRLLQALWHQKLPHSRHVRLQDQAFAVLWQVAGLPVPEAPFRVLALADIEWHHRGYLGGDRYAYPMPAVEWAELRGKNAFRQAQTWFSSGDYDPQILVLIQHALQQPQELAPYELCDALCIGAEVAAKTGNEELVLTLLHRWAPYAADDNARLSVATMASSRHVAPLLLRGVLAADLNLTAESCQQEVTELIAALTRRLAQGPQPLYAHLAWPQLLAQLNQLALAAEPDLLTDSQWPQPWIGREPASAADIAATEQRLGLELPADYKAFLQASNGLVNFSGVDPELLPVAEINWYKQAESAELYAHTQTYPDVESDEEQAIIGPYLERAVLISSLDQEQLLWLIAPTEPSGQWQTWFFAAWQPGETRYPTFRAYVEEQLQALEQQDA</sequence>
<reference evidence="2 3" key="1">
    <citation type="submission" date="2022-04" db="EMBL/GenBank/DDBJ databases">
        <title>Hymenobacter sp. isolated from the air.</title>
        <authorList>
            <person name="Won M."/>
            <person name="Lee C.-M."/>
            <person name="Woen H.-Y."/>
            <person name="Kwon S.-W."/>
        </authorList>
    </citation>
    <scope>NUCLEOTIDE SEQUENCE [LARGE SCALE GENOMIC DNA]</scope>
    <source>
        <strain evidence="3">5116 S-27</strain>
    </source>
</reference>
<evidence type="ECO:0000313" key="2">
    <source>
        <dbReference type="EMBL" id="UOQ51188.1"/>
    </source>
</evidence>
<dbReference type="RefSeq" id="WP_244714368.1">
    <property type="nucleotide sequence ID" value="NZ_CP095049.1"/>
</dbReference>
<organism evidence="2 3">
    <name type="scientific">Hymenobacter cellulosivorans</name>
    <dbReference type="NCBI Taxonomy" id="2932249"/>
    <lineage>
        <taxon>Bacteria</taxon>
        <taxon>Pseudomonadati</taxon>
        <taxon>Bacteroidota</taxon>
        <taxon>Cytophagia</taxon>
        <taxon>Cytophagales</taxon>
        <taxon>Hymenobacteraceae</taxon>
        <taxon>Hymenobacter</taxon>
    </lineage>
</organism>
<feature type="domain" description="Knr4/Smi1-like" evidence="1">
    <location>
        <begin position="283"/>
        <end position="415"/>
    </location>
</feature>
<proteinExistence type="predicted"/>
<evidence type="ECO:0000259" key="1">
    <source>
        <dbReference type="SMART" id="SM00860"/>
    </source>
</evidence>
<dbReference type="Gene3D" id="3.40.1580.10">
    <property type="entry name" value="SMI1/KNR4-like"/>
    <property type="match status" value="1"/>
</dbReference>
<dbReference type="InterPro" id="IPR018958">
    <property type="entry name" value="Knr4/Smi1-like_dom"/>
</dbReference>
<keyword evidence="3" id="KW-1185">Reference proteome</keyword>
<dbReference type="SUPFAM" id="SSF160631">
    <property type="entry name" value="SMI1/KNR4-like"/>
    <property type="match status" value="1"/>
</dbReference>
<dbReference type="Proteomes" id="UP000831785">
    <property type="component" value="Chromosome"/>
</dbReference>
<dbReference type="EMBL" id="CP095049">
    <property type="protein sequence ID" value="UOQ51188.1"/>
    <property type="molecule type" value="Genomic_DNA"/>
</dbReference>
<dbReference type="Pfam" id="PF09346">
    <property type="entry name" value="SMI1_KNR4"/>
    <property type="match status" value="1"/>
</dbReference>
<evidence type="ECO:0000313" key="3">
    <source>
        <dbReference type="Proteomes" id="UP000831785"/>
    </source>
</evidence>
<protein>
    <submittedName>
        <fullName evidence="2">SMI1/KNR4 family protein</fullName>
    </submittedName>
</protein>
<dbReference type="SMART" id="SM00860">
    <property type="entry name" value="SMI1_KNR4"/>
    <property type="match status" value="1"/>
</dbReference>
<accession>A0ABY4F3F6</accession>
<gene>
    <name evidence="2" type="ORF">MUN80_15610</name>
</gene>